<feature type="compositionally biased region" description="Basic and acidic residues" evidence="4">
    <location>
        <begin position="290"/>
        <end position="302"/>
    </location>
</feature>
<feature type="compositionally biased region" description="Acidic residues" evidence="4">
    <location>
        <begin position="303"/>
        <end position="327"/>
    </location>
</feature>
<dbReference type="STRING" id="8010.ENSELUP00000029642"/>
<sequence length="803" mass="93148">MADSDDEYDRRRRDKFRRERSDNYDRSREREDRRRDDWNDREWDRGRERRSRGDYRDYDRGRRERFSPPRHDMSPQQKRMRRDWDDHGGDPYHGGFDLGYGGGGGPSYAPPQPWGHPDLHLMQPHHGIPIQARLGNIHDMDLGLPPPVMKSFKEFLLSLDDSVDETEAVKRYNEYKIDFRRQQMQDFFLAHKDEEWFRSKYHPDETGRRKAEAHSALQNRLNVYMFLLENGWFDNVSLDMERAQAIIKVLDAGSVLRLLGLLLSKKRKRKHSGDSEDDPSASESDSDLDSNSHHSSDKPAEREEGEEKDDEEGEDKDEEEEEEGEGDKEEKPKEREREKEEEKKPKEDQPPRPRPLHRTCSLFMRTIAPTITKAEIIALCRRYPGFMRVCLSDPQPERRFFRRCWVTFNRSVNIKETCWNLQNIRLRDCELAPVVNRDLARRVRNVSGITQHKPVLRNDIKLSAKLIHSLDDRGRLWSNKARGDAGSVATQNPILKNITDYLIEEVSAEEEELLGSMGGADTEEGTKEGNPAEITVERDDKLVKVLDRLLFYLRIVHSIDYYNNCEYPSEDEMPNRCGMIHVRGPIPPNRITHGEVLEWQKTFEERLSPLFTMKEKLSEDEAIKMGRKDPEQEVEKFVSANTQELGKDKWLCPLSGKKFKGPEFVRKHILNKHGDKIEEVKKEVMFFNNFLMDAKRPSLPEIKPPPPIGPGQVLSPGMPFPPQAPQGLMGFGPGQPRPPVMGYGGGPPYPPNQYGGGRGNYDNFRGQGGGYPGKPRNNRMSRGDPRNIIEYRDLDAPEDMDFF</sequence>
<dbReference type="Pfam" id="PF12066">
    <property type="entry name" value="SERRATE_Ars2_N"/>
    <property type="match status" value="1"/>
</dbReference>
<dbReference type="GeneTree" id="ENSGT00390000005492"/>
<evidence type="ECO:0000256" key="3">
    <source>
        <dbReference type="ARBA" id="ARBA00023242"/>
    </source>
</evidence>
<evidence type="ECO:0000256" key="1">
    <source>
        <dbReference type="ARBA" id="ARBA00004123"/>
    </source>
</evidence>
<protein>
    <recommendedName>
        <fullName evidence="9">Serrate, RNA effector molecule</fullName>
    </recommendedName>
</protein>
<feature type="domain" description="SERRATE/Ars2 N-terminal" evidence="6">
    <location>
        <begin position="153"/>
        <end position="252"/>
    </location>
</feature>
<feature type="compositionally biased region" description="Acidic residues" evidence="4">
    <location>
        <begin position="275"/>
        <end position="288"/>
    </location>
</feature>
<organism evidence="7 8">
    <name type="scientific">Esox lucius</name>
    <name type="common">Northern pike</name>
    <dbReference type="NCBI Taxonomy" id="8010"/>
    <lineage>
        <taxon>Eukaryota</taxon>
        <taxon>Metazoa</taxon>
        <taxon>Chordata</taxon>
        <taxon>Craniata</taxon>
        <taxon>Vertebrata</taxon>
        <taxon>Euteleostomi</taxon>
        <taxon>Actinopterygii</taxon>
        <taxon>Neopterygii</taxon>
        <taxon>Teleostei</taxon>
        <taxon>Protacanthopterygii</taxon>
        <taxon>Esociformes</taxon>
        <taxon>Esocidae</taxon>
        <taxon>Esox</taxon>
    </lineage>
</organism>
<evidence type="ECO:0000256" key="2">
    <source>
        <dbReference type="ARBA" id="ARBA00005407"/>
    </source>
</evidence>
<feature type="compositionally biased region" description="Basic and acidic residues" evidence="4">
    <location>
        <begin position="781"/>
        <end position="795"/>
    </location>
</feature>
<dbReference type="InterPro" id="IPR039727">
    <property type="entry name" value="SE/Ars2"/>
</dbReference>
<dbReference type="Ensembl" id="ENSELUT00000010328.3">
    <property type="protein sequence ID" value="ENSELUP00000029642.3"/>
    <property type="gene ID" value="ENSELUG00000006651.3"/>
</dbReference>
<dbReference type="InterPro" id="IPR007042">
    <property type="entry name" value="SERRATE/Ars2_C"/>
</dbReference>
<evidence type="ECO:0000256" key="4">
    <source>
        <dbReference type="SAM" id="MobiDB-lite"/>
    </source>
</evidence>
<dbReference type="GO" id="GO:0016604">
    <property type="term" value="C:nuclear body"/>
    <property type="evidence" value="ECO:0007669"/>
    <property type="project" value="TreeGrafter"/>
</dbReference>
<evidence type="ECO:0000313" key="7">
    <source>
        <dbReference type="Ensembl" id="ENSELUP00000029642.3"/>
    </source>
</evidence>
<dbReference type="InterPro" id="IPR012677">
    <property type="entry name" value="Nucleotide-bd_a/b_plait_sf"/>
</dbReference>
<dbReference type="GO" id="GO:0031053">
    <property type="term" value="P:primary miRNA processing"/>
    <property type="evidence" value="ECO:0007669"/>
    <property type="project" value="TreeGrafter"/>
</dbReference>
<dbReference type="Pfam" id="PF04959">
    <property type="entry name" value="ARS2"/>
    <property type="match status" value="1"/>
</dbReference>
<feature type="compositionally biased region" description="Basic and acidic residues" evidence="4">
    <location>
        <begin position="328"/>
        <end position="351"/>
    </location>
</feature>
<proteinExistence type="inferred from homology"/>
<feature type="region of interest" description="Disordered" evidence="4">
    <location>
        <begin position="1"/>
        <end position="88"/>
    </location>
</feature>
<comment type="similarity">
    <text evidence="2">Belongs to the ARS2 family.</text>
</comment>
<gene>
    <name evidence="7" type="primary">SRRT</name>
</gene>
<dbReference type="AlphaFoldDB" id="A0A3P8ZMR7"/>
<reference evidence="7" key="4">
    <citation type="submission" date="2025-09" db="UniProtKB">
        <authorList>
            <consortium name="Ensembl"/>
        </authorList>
    </citation>
    <scope>IDENTIFICATION</scope>
</reference>
<dbReference type="PANTHER" id="PTHR13165">
    <property type="entry name" value="ARSENITE-RESISTANCE PROTEIN 2"/>
    <property type="match status" value="1"/>
</dbReference>
<dbReference type="InterPro" id="IPR021933">
    <property type="entry name" value="SERRATE/Ars2_N"/>
</dbReference>
<dbReference type="Gene3D" id="3.30.70.330">
    <property type="match status" value="1"/>
</dbReference>
<reference evidence="8" key="1">
    <citation type="journal article" date="2014" name="PLoS ONE">
        <title>The genome and linkage map of the northern pike (Esox lucius): conserved synteny revealed between the salmonid sister group and the Neoteleostei.</title>
        <authorList>
            <person name="Rondeau E.B."/>
            <person name="Minkley D.R."/>
            <person name="Leong J.S."/>
            <person name="Messmer A.M."/>
            <person name="Jantzen J.R."/>
            <person name="von Schalburg K.R."/>
            <person name="Lemon C."/>
            <person name="Bird N.H."/>
            <person name="Koop B.F."/>
        </authorList>
    </citation>
    <scope>NUCLEOTIDE SEQUENCE</scope>
</reference>
<accession>A0A3P8ZMR7</accession>
<reference evidence="7" key="3">
    <citation type="submission" date="2025-08" db="UniProtKB">
        <authorList>
            <consortium name="Ensembl"/>
        </authorList>
    </citation>
    <scope>IDENTIFICATION</scope>
</reference>
<feature type="domain" description="SERRATE/Ars2 C-terminal" evidence="5">
    <location>
        <begin position="583"/>
        <end position="777"/>
    </location>
</feature>
<dbReference type="Bgee" id="ENSELUG00000006651">
    <property type="expression patterns" value="Expressed in nose and 14 other cell types or tissues"/>
</dbReference>
<feature type="region of interest" description="Disordered" evidence="4">
    <location>
        <begin position="749"/>
        <end position="803"/>
    </location>
</feature>
<feature type="region of interest" description="Disordered" evidence="4">
    <location>
        <begin position="266"/>
        <end position="360"/>
    </location>
</feature>
<evidence type="ECO:0000259" key="5">
    <source>
        <dbReference type="Pfam" id="PF04959"/>
    </source>
</evidence>
<evidence type="ECO:0008006" key="9">
    <source>
        <dbReference type="Google" id="ProtNLM"/>
    </source>
</evidence>
<keyword evidence="8" id="KW-1185">Reference proteome</keyword>
<dbReference type="PANTHER" id="PTHR13165:SF0">
    <property type="entry name" value="SERRATE RNA EFFECTOR MOLECULE HOMOLOG"/>
    <property type="match status" value="1"/>
</dbReference>
<evidence type="ECO:0000313" key="8">
    <source>
        <dbReference type="Proteomes" id="UP000265140"/>
    </source>
</evidence>
<keyword evidence="3" id="KW-0539">Nucleus</keyword>
<dbReference type="Proteomes" id="UP000265140">
    <property type="component" value="Chromosome 7"/>
</dbReference>
<evidence type="ECO:0000259" key="6">
    <source>
        <dbReference type="Pfam" id="PF12066"/>
    </source>
</evidence>
<feature type="compositionally biased region" description="Basic and acidic residues" evidence="4">
    <location>
        <begin position="8"/>
        <end position="73"/>
    </location>
</feature>
<comment type="subcellular location">
    <subcellularLocation>
        <location evidence="1">Nucleus</location>
    </subcellularLocation>
</comment>
<name>A0A3P8ZMR7_ESOLU</name>
<reference evidence="7" key="2">
    <citation type="submission" date="2020-02" db="EMBL/GenBank/DDBJ databases">
        <title>Esox lucius (northern pike) genome, fEsoLuc1, primary haplotype.</title>
        <authorList>
            <person name="Myers G."/>
            <person name="Karagic N."/>
            <person name="Meyer A."/>
            <person name="Pippel M."/>
            <person name="Reichard M."/>
            <person name="Winkler S."/>
            <person name="Tracey A."/>
            <person name="Sims Y."/>
            <person name="Howe K."/>
            <person name="Rhie A."/>
            <person name="Formenti G."/>
            <person name="Durbin R."/>
            <person name="Fedrigo O."/>
            <person name="Jarvis E.D."/>
        </authorList>
    </citation>
    <scope>NUCLEOTIDE SEQUENCE [LARGE SCALE GENOMIC DNA]</scope>
</reference>